<name>A0A7X0B3I4_9PROT</name>
<dbReference type="RefSeq" id="WP_184804899.1">
    <property type="nucleotide sequence ID" value="NZ_JACIIZ010000013.1"/>
</dbReference>
<keyword evidence="1" id="KW-1133">Transmembrane helix</keyword>
<keyword evidence="1" id="KW-0812">Transmembrane</keyword>
<proteinExistence type="predicted"/>
<organism evidence="2 3">
    <name type="scientific">Nitrospirillum iridis</name>
    <dbReference type="NCBI Taxonomy" id="765888"/>
    <lineage>
        <taxon>Bacteria</taxon>
        <taxon>Pseudomonadati</taxon>
        <taxon>Pseudomonadota</taxon>
        <taxon>Alphaproteobacteria</taxon>
        <taxon>Rhodospirillales</taxon>
        <taxon>Azospirillaceae</taxon>
        <taxon>Nitrospirillum</taxon>
    </lineage>
</organism>
<evidence type="ECO:0000256" key="1">
    <source>
        <dbReference type="SAM" id="Phobius"/>
    </source>
</evidence>
<evidence type="ECO:0000313" key="3">
    <source>
        <dbReference type="Proteomes" id="UP000539175"/>
    </source>
</evidence>
<evidence type="ECO:0000313" key="2">
    <source>
        <dbReference type="EMBL" id="MBB6253746.1"/>
    </source>
</evidence>
<feature type="transmembrane region" description="Helical" evidence="1">
    <location>
        <begin position="287"/>
        <end position="310"/>
    </location>
</feature>
<evidence type="ECO:0008006" key="4">
    <source>
        <dbReference type="Google" id="ProtNLM"/>
    </source>
</evidence>
<dbReference type="Proteomes" id="UP000539175">
    <property type="component" value="Unassembled WGS sequence"/>
</dbReference>
<reference evidence="2 3" key="1">
    <citation type="submission" date="2020-08" db="EMBL/GenBank/DDBJ databases">
        <title>Genomic Encyclopedia of Type Strains, Phase IV (KMG-IV): sequencing the most valuable type-strain genomes for metagenomic binning, comparative biology and taxonomic classification.</title>
        <authorList>
            <person name="Goeker M."/>
        </authorList>
    </citation>
    <scope>NUCLEOTIDE SEQUENCE [LARGE SCALE GENOMIC DNA]</scope>
    <source>
        <strain evidence="2 3">DSM 22198</strain>
    </source>
</reference>
<keyword evidence="1" id="KW-0472">Membrane</keyword>
<dbReference type="EMBL" id="JACIIZ010000013">
    <property type="protein sequence ID" value="MBB6253746.1"/>
    <property type="molecule type" value="Genomic_DNA"/>
</dbReference>
<feature type="transmembrane region" description="Helical" evidence="1">
    <location>
        <begin position="372"/>
        <end position="391"/>
    </location>
</feature>
<protein>
    <recommendedName>
        <fullName evidence="4">Glycosyltransferase RgtA/B/C/D-like domain-containing protein</fullName>
    </recommendedName>
</protein>
<feature type="transmembrane region" description="Helical" evidence="1">
    <location>
        <begin position="348"/>
        <end position="365"/>
    </location>
</feature>
<feature type="transmembrane region" description="Helical" evidence="1">
    <location>
        <begin position="247"/>
        <end position="267"/>
    </location>
</feature>
<dbReference type="AlphaFoldDB" id="A0A7X0B3I4"/>
<accession>A0A7X0B3I4</accession>
<keyword evidence="3" id="KW-1185">Reference proteome</keyword>
<feature type="transmembrane region" description="Helical" evidence="1">
    <location>
        <begin position="160"/>
        <end position="184"/>
    </location>
</feature>
<comment type="caution">
    <text evidence="2">The sequence shown here is derived from an EMBL/GenBank/DDBJ whole genome shotgun (WGS) entry which is preliminary data.</text>
</comment>
<sequence>MKVEGGLVDDAPVGRRGGWAGSFPWRRFAWPAVHVLLMAAALSPLFVSVAPALNDYPQHLARLAAEARYAHDADLQRYYTVDWGLRPNVNLAVDLLVAPLIGPLSPWVAGRLFLVATLLLMAGGTWQLSRRLNMGQAGSPWAGSPWYAGLLLYPMLYNTVFLDGIINLAFGMALALWMLVFWLGARTWPLLWRLPVLALGGLAVMLAHAVAFAVLFAMVFWLEVGLRLRWGRDPAYPSRGGRDWGELAVLALGPLALALLAGGREILPNPYTEWPSPHSMIDVVKAPLALLVASPWAAGVLLVVVVGLILARRVSVAPAIRLPVLVLGPLSLLVPPVIQAVAQMHIRLPVMIALVLLAGCRVRLAPRERLPVLGAAALAVLGLFAVVTTEWRGCGRAVDDLLAAIPDDWRGSRVLPILQADHQGRGVGASCHRATAVWHWTGLTVVTHSTLDPLTFISMSLQFRPEYAFSDLVSWPVGTSELPASQGKWWDGWRQRFDHVLFLHPDGPAPAPAPGLVLVHQGPMADLYTIDREP</sequence>
<feature type="transmembrane region" description="Helical" evidence="1">
    <location>
        <begin position="104"/>
        <end position="126"/>
    </location>
</feature>
<feature type="transmembrane region" description="Helical" evidence="1">
    <location>
        <begin position="32"/>
        <end position="53"/>
    </location>
</feature>
<gene>
    <name evidence="2" type="ORF">FHS74_004322</name>
</gene>
<feature type="transmembrane region" description="Helical" evidence="1">
    <location>
        <begin position="196"/>
        <end position="226"/>
    </location>
</feature>
<feature type="transmembrane region" description="Helical" evidence="1">
    <location>
        <begin position="322"/>
        <end position="342"/>
    </location>
</feature>